<dbReference type="GeneID" id="136815546"/>
<dbReference type="InterPro" id="IPR042098">
    <property type="entry name" value="TauD-like_sf"/>
</dbReference>
<comment type="cofactor">
    <cofactor evidence="2">
        <name>L-ascorbate</name>
        <dbReference type="ChEBI" id="CHEBI:38290"/>
    </cofactor>
</comment>
<dbReference type="EnsemblMetazoa" id="CLYHEMT014562.2">
    <property type="protein sequence ID" value="CLYHEMP014562.2"/>
    <property type="gene ID" value="CLYHEMG014562"/>
</dbReference>
<evidence type="ECO:0000256" key="8">
    <source>
        <dbReference type="ARBA" id="ARBA00022873"/>
    </source>
</evidence>
<reference evidence="19" key="1">
    <citation type="submission" date="2021-01" db="UniProtKB">
        <authorList>
            <consortium name="EnsemblMetazoa"/>
        </authorList>
    </citation>
    <scope>IDENTIFICATION</scope>
</reference>
<dbReference type="Gene3D" id="3.30.2020.30">
    <property type="match status" value="1"/>
</dbReference>
<proteinExistence type="inferred from homology"/>
<dbReference type="InterPro" id="IPR010376">
    <property type="entry name" value="GBBH-like_N"/>
</dbReference>
<keyword evidence="20" id="KW-1185">Reference proteome</keyword>
<dbReference type="GO" id="GO:0005506">
    <property type="term" value="F:iron ion binding"/>
    <property type="evidence" value="ECO:0007669"/>
    <property type="project" value="InterPro"/>
</dbReference>
<keyword evidence="11" id="KW-0408">Iron</keyword>
<dbReference type="Pfam" id="PF02668">
    <property type="entry name" value="TauD"/>
    <property type="match status" value="1"/>
</dbReference>
<dbReference type="GO" id="GO:0045329">
    <property type="term" value="P:carnitine biosynthetic process"/>
    <property type="evidence" value="ECO:0007669"/>
    <property type="project" value="UniProtKB-UniPathway"/>
</dbReference>
<evidence type="ECO:0000256" key="15">
    <source>
        <dbReference type="ARBA" id="ARBA00046008"/>
    </source>
</evidence>
<comment type="pathway">
    <text evidence="3">Amine and polyamine biosynthesis; carnitine biosynthesis.</text>
</comment>
<dbReference type="GO" id="GO:0050353">
    <property type="term" value="F:trimethyllysine dioxygenase activity"/>
    <property type="evidence" value="ECO:0007669"/>
    <property type="project" value="UniProtKB-EC"/>
</dbReference>
<dbReference type="RefSeq" id="XP_066928098.1">
    <property type="nucleotide sequence ID" value="XM_067071997.1"/>
</dbReference>
<evidence type="ECO:0000256" key="12">
    <source>
        <dbReference type="ARBA" id="ARBA00030363"/>
    </source>
</evidence>
<evidence type="ECO:0000259" key="18">
    <source>
        <dbReference type="Pfam" id="PF06155"/>
    </source>
</evidence>
<evidence type="ECO:0000256" key="11">
    <source>
        <dbReference type="ARBA" id="ARBA00023004"/>
    </source>
</evidence>
<evidence type="ECO:0000256" key="13">
    <source>
        <dbReference type="ARBA" id="ARBA00031778"/>
    </source>
</evidence>
<dbReference type="InterPro" id="IPR038492">
    <property type="entry name" value="GBBH-like_N_sf"/>
</dbReference>
<protein>
    <recommendedName>
        <fullName evidence="6">Trimethyllysine dioxygenase, mitochondrial</fullName>
        <ecNumber evidence="5">1.14.11.8</ecNumber>
    </recommendedName>
    <alternativeName>
        <fullName evidence="13">Epsilon-trimethyllysine 2-oxoglutarate dioxygenase</fullName>
    </alternativeName>
    <alternativeName>
        <fullName evidence="12">TML hydroxylase</fullName>
    </alternativeName>
    <alternativeName>
        <fullName evidence="14">TML-alpha-ketoglutarate dioxygenase</fullName>
    </alternativeName>
</protein>
<comment type="similarity">
    <text evidence="4">Belongs to the gamma-BBH/TMLD family.</text>
</comment>
<dbReference type="EC" id="1.14.11.8" evidence="5"/>
<dbReference type="InterPro" id="IPR050411">
    <property type="entry name" value="AlphaKG_dependent_hydroxylases"/>
</dbReference>
<dbReference type="NCBIfam" id="TIGR02410">
    <property type="entry name" value="carnitine_TMLD"/>
    <property type="match status" value="1"/>
</dbReference>
<accession>A0A7M5WXU9</accession>
<name>A0A7M5WXU9_9CNID</name>
<dbReference type="SUPFAM" id="SSF51197">
    <property type="entry name" value="Clavaminate synthase-like"/>
    <property type="match status" value="1"/>
</dbReference>
<evidence type="ECO:0000256" key="16">
    <source>
        <dbReference type="ARBA" id="ARBA00049334"/>
    </source>
</evidence>
<keyword evidence="8" id="KW-0124">Carnitine biosynthesis</keyword>
<dbReference type="AlphaFoldDB" id="A0A7M5WXU9"/>
<dbReference type="GO" id="GO:0005739">
    <property type="term" value="C:mitochondrion"/>
    <property type="evidence" value="ECO:0007669"/>
    <property type="project" value="TreeGrafter"/>
</dbReference>
<comment type="catalytic activity">
    <reaction evidence="16">
        <text>N(6),N(6),N(6)-trimethyl-L-lysine + 2-oxoglutarate + O2 = (3S)-3-hydroxy-N(6),N(6),N(6)-trimethyl-L-lysine + succinate + CO2</text>
        <dbReference type="Rhea" id="RHEA:14181"/>
        <dbReference type="ChEBI" id="CHEBI:15379"/>
        <dbReference type="ChEBI" id="CHEBI:16526"/>
        <dbReference type="ChEBI" id="CHEBI:16810"/>
        <dbReference type="ChEBI" id="CHEBI:30031"/>
        <dbReference type="ChEBI" id="CHEBI:58100"/>
        <dbReference type="ChEBI" id="CHEBI:141499"/>
        <dbReference type="EC" id="1.14.11.8"/>
    </reaction>
</comment>
<dbReference type="Proteomes" id="UP000594262">
    <property type="component" value="Unplaced"/>
</dbReference>
<feature type="domain" description="TauD/TfdA-like" evidence="17">
    <location>
        <begin position="172"/>
        <end position="414"/>
    </location>
</feature>
<dbReference type="InterPro" id="IPR012776">
    <property type="entry name" value="Trimethyllysine_dOase"/>
</dbReference>
<keyword evidence="10" id="KW-0560">Oxidoreductase</keyword>
<dbReference type="InterPro" id="IPR003819">
    <property type="entry name" value="TauD/TfdA-like"/>
</dbReference>
<dbReference type="FunFam" id="3.30.2020.30:FF:000002">
    <property type="entry name" value="Putative gamma-butyrobetaine dioxygenase"/>
    <property type="match status" value="1"/>
</dbReference>
<feature type="domain" description="Gamma-butyrobetaine hydroxylase-like N-terminal" evidence="18">
    <location>
        <begin position="60"/>
        <end position="138"/>
    </location>
</feature>
<evidence type="ECO:0000313" key="20">
    <source>
        <dbReference type="Proteomes" id="UP000594262"/>
    </source>
</evidence>
<evidence type="ECO:0000256" key="14">
    <source>
        <dbReference type="ARBA" id="ARBA00032283"/>
    </source>
</evidence>
<dbReference type="PANTHER" id="PTHR10696:SF51">
    <property type="entry name" value="TRIMETHYLLYSINE DIOXYGENASE, MITOCHONDRIAL"/>
    <property type="match status" value="1"/>
</dbReference>
<organism evidence="19 20">
    <name type="scientific">Clytia hemisphaerica</name>
    <dbReference type="NCBI Taxonomy" id="252671"/>
    <lineage>
        <taxon>Eukaryota</taxon>
        <taxon>Metazoa</taxon>
        <taxon>Cnidaria</taxon>
        <taxon>Hydrozoa</taxon>
        <taxon>Hydroidolina</taxon>
        <taxon>Leptothecata</taxon>
        <taxon>Obeliida</taxon>
        <taxon>Clytiidae</taxon>
        <taxon>Clytia</taxon>
    </lineage>
</organism>
<dbReference type="Gene3D" id="3.60.130.10">
    <property type="entry name" value="Clavaminate synthase-like"/>
    <property type="match status" value="1"/>
</dbReference>
<dbReference type="Pfam" id="PF06155">
    <property type="entry name" value="GBBH-like_N"/>
    <property type="match status" value="1"/>
</dbReference>
<evidence type="ECO:0000256" key="7">
    <source>
        <dbReference type="ARBA" id="ARBA00022723"/>
    </source>
</evidence>
<dbReference type="OrthoDB" id="408743at2759"/>
<evidence type="ECO:0000256" key="1">
    <source>
        <dbReference type="ARBA" id="ARBA00001954"/>
    </source>
</evidence>
<dbReference type="PANTHER" id="PTHR10696">
    <property type="entry name" value="GAMMA-BUTYROBETAINE HYDROXYLASE-RELATED"/>
    <property type="match status" value="1"/>
</dbReference>
<keyword evidence="7" id="KW-0479">Metal-binding</keyword>
<comment type="cofactor">
    <cofactor evidence="1">
        <name>Fe(2+)</name>
        <dbReference type="ChEBI" id="CHEBI:29033"/>
    </cofactor>
</comment>
<evidence type="ECO:0000256" key="4">
    <source>
        <dbReference type="ARBA" id="ARBA00008654"/>
    </source>
</evidence>
<evidence type="ECO:0000256" key="10">
    <source>
        <dbReference type="ARBA" id="ARBA00023002"/>
    </source>
</evidence>
<evidence type="ECO:0000313" key="19">
    <source>
        <dbReference type="EnsemblMetazoa" id="CLYHEMP014562.2"/>
    </source>
</evidence>
<evidence type="ECO:0000256" key="2">
    <source>
        <dbReference type="ARBA" id="ARBA00001961"/>
    </source>
</evidence>
<keyword evidence="9" id="KW-0223">Dioxygenase</keyword>
<dbReference type="UniPathway" id="UPA00118"/>
<evidence type="ECO:0000256" key="3">
    <source>
        <dbReference type="ARBA" id="ARBA00005022"/>
    </source>
</evidence>
<comment type="function">
    <text evidence="15">Converts trimethyllysine (TML) into hydroxytrimethyllysine (HTML).</text>
</comment>
<evidence type="ECO:0000256" key="9">
    <source>
        <dbReference type="ARBA" id="ARBA00022964"/>
    </source>
</evidence>
<sequence>MFLQRITRTQTSKEVLNSFKKSLLPVNNDGVQTGRSRFRTPWAQRIRSLVTITSVEKISDEGVKIRFDNHAQEHKFSNIWLRDHCRCSECYFKETTQRRSETHSIPLDLKMTDVRVDNDQVKFSFSDGHVTSFDADWLFENQYGKKLYEAFTFESEKRKFWDKGQENDMVPDISFGEVISNKEALYELLKNIAIYGHAFVSDTPSDVHKGVAEIGKAIGLLRATPYGTVWSIRGEEQLEGADYKDSSYWDISLPGHTDGTYNIDAPGLQFFNIPSHVGLGGESLLVDAIHCAHILRQKNKEAFEFLSTTSIPSLYYDGDNIFKGYGPVIKLYPGTDTIYQVRINDLDRDTLSCLEYEDVKMFYRSIHLFTEILRHESNEVWFKLRHDQTMITDNWRVLHGRKQFTGVRYLQGGYLNREDYLSKLNVLHMKYRKK</sequence>
<evidence type="ECO:0000256" key="5">
    <source>
        <dbReference type="ARBA" id="ARBA00012267"/>
    </source>
</evidence>
<evidence type="ECO:0000259" key="17">
    <source>
        <dbReference type="Pfam" id="PF02668"/>
    </source>
</evidence>
<evidence type="ECO:0000256" key="6">
    <source>
        <dbReference type="ARBA" id="ARBA00016835"/>
    </source>
</evidence>